<dbReference type="GO" id="GO:0031505">
    <property type="term" value="P:fungal-type cell wall organization"/>
    <property type="evidence" value="ECO:0007669"/>
    <property type="project" value="TreeGrafter"/>
</dbReference>
<dbReference type="InterPro" id="IPR000757">
    <property type="entry name" value="Beta-glucanase-like"/>
</dbReference>
<dbReference type="InterPro" id="IPR018371">
    <property type="entry name" value="Chitin-binding_1_CS"/>
</dbReference>
<evidence type="ECO:0000256" key="16">
    <source>
        <dbReference type="PIRSR" id="PIRSR037299-1"/>
    </source>
</evidence>
<evidence type="ECO:0000256" key="7">
    <source>
        <dbReference type="ARBA" id="ARBA00022801"/>
    </source>
</evidence>
<dbReference type="Gene3D" id="2.60.120.200">
    <property type="match status" value="1"/>
</dbReference>
<evidence type="ECO:0000256" key="14">
    <source>
        <dbReference type="ARBA" id="ARBA00093308"/>
    </source>
</evidence>
<dbReference type="GO" id="GO:0005975">
    <property type="term" value="P:carbohydrate metabolic process"/>
    <property type="evidence" value="ECO:0007669"/>
    <property type="project" value="InterPro"/>
</dbReference>
<dbReference type="GO" id="GO:0008843">
    <property type="term" value="F:endochitinase activity"/>
    <property type="evidence" value="ECO:0007669"/>
    <property type="project" value="UniProtKB-EC"/>
</dbReference>
<keyword evidence="8 15" id="KW-0472">Membrane</keyword>
<dbReference type="GO" id="GO:0098552">
    <property type="term" value="C:side of membrane"/>
    <property type="evidence" value="ECO:0007669"/>
    <property type="project" value="UniProtKB-KW"/>
</dbReference>
<keyword evidence="4" id="KW-0328">Glycosyltransferase</keyword>
<dbReference type="InterPro" id="IPR050546">
    <property type="entry name" value="Glycosyl_Hydrlase_16"/>
</dbReference>
<sequence length="462" mass="47637">MKHTFSVAAALAATFSVTALAAAPKCGGGTQCPSDSPCCSQYGQCGVGAYCLGGCDPQNSFDLASCVAAPVCKSADFKMDSLDGIIPNTQYLGDASKGNWVSSGTPAVYNDQAVLLTMAPSTVGTLLSSTHYVWYGKISATITTSQGAGVVTAFIMMSDVKDEIDFEFVGTDLTTAQSNYYFQGITDYTNTKNLTVSDTRQNSHTYTIDWKPDSITWLIDGNEMRTQLKSETWNATTGSYHFPQSPSRIQMSLWPAGLQSNGEGTIEWAGGLVNWDSQYMTNGYYYASVTDVTVECYNPPSGFNKDFGDAAYYYQTTFGTNDTIAIGNNNTILSSFYATGDNPSYCPTGCSSASASGTAKTSATASTPTAVPTAETIPGVSGGGNAGNSGSTQAGDTSGNAESNPSAGNAGQSNGGSTAGGSTSFSQGIQNAGTTGGTSDATSVKAGSAIAVVGFLVAAMMM</sequence>
<keyword evidence="3" id="KW-0336">GPI-anchor</keyword>
<feature type="region of interest" description="Disordered" evidence="17">
    <location>
        <begin position="357"/>
        <end position="442"/>
    </location>
</feature>
<keyword evidence="11" id="KW-0326">Glycosidase</keyword>
<keyword evidence="5" id="KW-0808">Transferase</keyword>
<reference evidence="21" key="1">
    <citation type="submission" date="2017-03" db="EMBL/GenBank/DDBJ databases">
        <title>Genomes of endolithic fungi from Antarctica.</title>
        <authorList>
            <person name="Coleine C."/>
            <person name="Masonjones S."/>
            <person name="Stajich J.E."/>
        </authorList>
    </citation>
    <scope>NUCLEOTIDE SEQUENCE [LARGE SCALE GENOMIC DNA]</scope>
    <source>
        <strain evidence="21">CCFEE 5527</strain>
    </source>
</reference>
<dbReference type="InParanoid" id="A0A1V8TSK7"/>
<evidence type="ECO:0000256" key="9">
    <source>
        <dbReference type="ARBA" id="ARBA00023180"/>
    </source>
</evidence>
<dbReference type="Proteomes" id="UP000192596">
    <property type="component" value="Unassembled WGS sequence"/>
</dbReference>
<feature type="compositionally biased region" description="Low complexity" evidence="17">
    <location>
        <begin position="403"/>
        <end position="412"/>
    </location>
</feature>
<evidence type="ECO:0000256" key="5">
    <source>
        <dbReference type="ARBA" id="ARBA00022679"/>
    </source>
</evidence>
<dbReference type="PIRSF" id="PIRSF037299">
    <property type="entry name" value="Glycosidase_CRH1_prd"/>
    <property type="match status" value="1"/>
</dbReference>
<evidence type="ECO:0000256" key="12">
    <source>
        <dbReference type="ARBA" id="ARBA00023316"/>
    </source>
</evidence>
<keyword evidence="10" id="KW-0449">Lipoprotein</keyword>
<dbReference type="FunFam" id="2.60.120.200:FF:000159">
    <property type="entry name" value="Glycosidase"/>
    <property type="match status" value="1"/>
</dbReference>
<evidence type="ECO:0000256" key="18">
    <source>
        <dbReference type="SAM" id="SignalP"/>
    </source>
</evidence>
<keyword evidence="9" id="KW-0325">Glycoprotein</keyword>
<comment type="similarity">
    <text evidence="13">Belongs to the glycosyl hydrolase 16 family. CRH1 subfamily.</text>
</comment>
<feature type="signal peptide" evidence="18">
    <location>
        <begin position="1"/>
        <end position="21"/>
    </location>
</feature>
<evidence type="ECO:0000256" key="15">
    <source>
        <dbReference type="PIRNR" id="PIRNR037299"/>
    </source>
</evidence>
<organism evidence="20 21">
    <name type="scientific">Cryoendolithus antarcticus</name>
    <dbReference type="NCBI Taxonomy" id="1507870"/>
    <lineage>
        <taxon>Eukaryota</taxon>
        <taxon>Fungi</taxon>
        <taxon>Dikarya</taxon>
        <taxon>Ascomycota</taxon>
        <taxon>Pezizomycotina</taxon>
        <taxon>Dothideomycetes</taxon>
        <taxon>Dothideomycetidae</taxon>
        <taxon>Cladosporiales</taxon>
        <taxon>Cladosporiaceae</taxon>
        <taxon>Cryoendolithus</taxon>
    </lineage>
</organism>
<dbReference type="GO" id="GO:0016757">
    <property type="term" value="F:glycosyltransferase activity"/>
    <property type="evidence" value="ECO:0007669"/>
    <property type="project" value="UniProtKB-KW"/>
</dbReference>
<evidence type="ECO:0000256" key="6">
    <source>
        <dbReference type="ARBA" id="ARBA00022729"/>
    </source>
</evidence>
<evidence type="ECO:0000256" key="11">
    <source>
        <dbReference type="ARBA" id="ARBA00023295"/>
    </source>
</evidence>
<accession>A0A1V8TSK7</accession>
<evidence type="ECO:0000256" key="8">
    <source>
        <dbReference type="ARBA" id="ARBA00023136"/>
    </source>
</evidence>
<name>A0A1V8TSK7_9PEZI</name>
<evidence type="ECO:0000259" key="19">
    <source>
        <dbReference type="PROSITE" id="PS51762"/>
    </source>
</evidence>
<dbReference type="PROSITE" id="PS51762">
    <property type="entry name" value="GH16_2"/>
    <property type="match status" value="1"/>
</dbReference>
<evidence type="ECO:0000256" key="13">
    <source>
        <dbReference type="ARBA" id="ARBA00038074"/>
    </source>
</evidence>
<evidence type="ECO:0000313" key="21">
    <source>
        <dbReference type="Proteomes" id="UP000192596"/>
    </source>
</evidence>
<keyword evidence="6 18" id="KW-0732">Signal</keyword>
<evidence type="ECO:0000313" key="20">
    <source>
        <dbReference type="EMBL" id="OQO14328.1"/>
    </source>
</evidence>
<feature type="compositionally biased region" description="Low complexity" evidence="17">
    <location>
        <begin position="357"/>
        <end position="370"/>
    </location>
</feature>
<dbReference type="GO" id="GO:0009277">
    <property type="term" value="C:fungal-type cell wall"/>
    <property type="evidence" value="ECO:0007669"/>
    <property type="project" value="TreeGrafter"/>
</dbReference>
<dbReference type="OrthoDB" id="4781at2759"/>
<gene>
    <name evidence="20" type="ORF">B0A48_01204</name>
</gene>
<dbReference type="SUPFAM" id="SSF49899">
    <property type="entry name" value="Concanavalin A-like lectins/glucanases"/>
    <property type="match status" value="1"/>
</dbReference>
<evidence type="ECO:0000256" key="2">
    <source>
        <dbReference type="ARBA" id="ARBA00004589"/>
    </source>
</evidence>
<evidence type="ECO:0000256" key="1">
    <source>
        <dbReference type="ARBA" id="ARBA00000822"/>
    </source>
</evidence>
<dbReference type="EC" id="3.2.-.-" evidence="15"/>
<comment type="caution">
    <text evidence="20">The sequence shown here is derived from an EMBL/GenBank/DDBJ whole genome shotgun (WGS) entry which is preliminary data.</text>
</comment>
<comment type="function">
    <text evidence="14">Dual chitinase/transglycosylase that plays a role in cell wall architecture. Chitinase and transglycosylase activities are coupled. Required for the polysaccharide cross-linking at the septa and the cell wall. More specifically, transfers chitin to 1,6-beta-glucan in the cell wall.</text>
</comment>
<dbReference type="FunCoup" id="A0A1V8TSK7">
    <property type="interactions" value="679"/>
</dbReference>
<dbReference type="GO" id="GO:0008061">
    <property type="term" value="F:chitin binding"/>
    <property type="evidence" value="ECO:0007669"/>
    <property type="project" value="InterPro"/>
</dbReference>
<feature type="domain" description="GH16" evidence="19">
    <location>
        <begin position="75"/>
        <end position="284"/>
    </location>
</feature>
<dbReference type="Pfam" id="PF00722">
    <property type="entry name" value="Glyco_hydro_16"/>
    <property type="match status" value="1"/>
</dbReference>
<evidence type="ECO:0000256" key="17">
    <source>
        <dbReference type="SAM" id="MobiDB-lite"/>
    </source>
</evidence>
<evidence type="ECO:0000256" key="4">
    <source>
        <dbReference type="ARBA" id="ARBA00022676"/>
    </source>
</evidence>
<dbReference type="PANTHER" id="PTHR10963:SF22">
    <property type="entry name" value="GLYCOSIDASE CRH2-RELATED"/>
    <property type="match status" value="1"/>
</dbReference>
<keyword evidence="12" id="KW-0961">Cell wall biogenesis/degradation</keyword>
<keyword evidence="21" id="KW-1185">Reference proteome</keyword>
<feature type="chain" id="PRO_5013139406" description="Crh-like protein" evidence="18">
    <location>
        <begin position="22"/>
        <end position="462"/>
    </location>
</feature>
<keyword evidence="7 15" id="KW-0378">Hydrolase</keyword>
<dbReference type="EMBL" id="NAJO01000002">
    <property type="protein sequence ID" value="OQO14328.1"/>
    <property type="molecule type" value="Genomic_DNA"/>
</dbReference>
<feature type="active site" description="Proton donor" evidence="16">
    <location>
        <position position="167"/>
    </location>
</feature>
<dbReference type="AlphaFoldDB" id="A0A1V8TSK7"/>
<dbReference type="InterPro" id="IPR017168">
    <property type="entry name" value="CHR-like"/>
</dbReference>
<protein>
    <recommendedName>
        <fullName evidence="15">Crh-like protein</fullName>
        <ecNumber evidence="15">3.2.-.-</ecNumber>
    </recommendedName>
</protein>
<dbReference type="InterPro" id="IPR013320">
    <property type="entry name" value="ConA-like_dom_sf"/>
</dbReference>
<dbReference type="STRING" id="1507870.A0A1V8TSK7"/>
<dbReference type="PROSITE" id="PS00026">
    <property type="entry name" value="CHIT_BIND_I_1"/>
    <property type="match status" value="1"/>
</dbReference>
<dbReference type="PANTHER" id="PTHR10963">
    <property type="entry name" value="GLYCOSYL HYDROLASE-RELATED"/>
    <property type="match status" value="1"/>
</dbReference>
<comment type="catalytic activity">
    <reaction evidence="1">
        <text>Random endo-hydrolysis of N-acetyl-beta-D-glucosaminide (1-&gt;4)-beta-linkages in chitin and chitodextrins.</text>
        <dbReference type="EC" id="3.2.1.14"/>
    </reaction>
</comment>
<comment type="subcellular location">
    <subcellularLocation>
        <location evidence="2">Membrane</location>
        <topology evidence="2">Lipid-anchor</topology>
        <topology evidence="2">GPI-anchor</topology>
    </subcellularLocation>
</comment>
<proteinExistence type="inferred from homology"/>
<evidence type="ECO:0000256" key="3">
    <source>
        <dbReference type="ARBA" id="ARBA00022622"/>
    </source>
</evidence>
<evidence type="ECO:0000256" key="10">
    <source>
        <dbReference type="ARBA" id="ARBA00023288"/>
    </source>
</evidence>
<feature type="active site" description="Nucleophile" evidence="16">
    <location>
        <position position="163"/>
    </location>
</feature>